<dbReference type="EMBL" id="JAWWNJ010000111">
    <property type="protein sequence ID" value="KAK6992345.1"/>
    <property type="molecule type" value="Genomic_DNA"/>
</dbReference>
<keyword evidence="3" id="KW-1185">Reference proteome</keyword>
<dbReference type="AlphaFoldDB" id="A0AAV9ZVA7"/>
<protein>
    <submittedName>
        <fullName evidence="2">Uncharacterized protein</fullName>
    </submittedName>
</protein>
<accession>A0AAV9ZVA7</accession>
<gene>
    <name evidence="2" type="ORF">R3P38DRAFT_2802819</name>
</gene>
<name>A0AAV9ZVA7_9AGAR</name>
<feature type="region of interest" description="Disordered" evidence="1">
    <location>
        <begin position="50"/>
        <end position="80"/>
    </location>
</feature>
<sequence>MYNSQQASGSRGQTTRGIIVRPWLGQLVSTRPSRGVQGRVKLARGMERMYPSSTPQPLINPSDLADSPAPSTDAALDSDSESFDESGCLLPHANITFPSCALLLQALNFVFTTIPGKLLGSQQMPRTLVTVFSQLGLTDKFKIFPICYLCDRIFTETDGFFLCPTCKVDIYHTQSRRLFNRFFAVDVIGDNDDTGDAGDFGFHSNKTAHLVQPIQLLSDALRDLLARPGPAGMVDAVNLEEATHCGGGIEIHSCVENHSRP</sequence>
<proteinExistence type="predicted"/>
<evidence type="ECO:0000256" key="1">
    <source>
        <dbReference type="SAM" id="MobiDB-lite"/>
    </source>
</evidence>
<organism evidence="2 3">
    <name type="scientific">Favolaschia claudopus</name>
    <dbReference type="NCBI Taxonomy" id="2862362"/>
    <lineage>
        <taxon>Eukaryota</taxon>
        <taxon>Fungi</taxon>
        <taxon>Dikarya</taxon>
        <taxon>Basidiomycota</taxon>
        <taxon>Agaricomycotina</taxon>
        <taxon>Agaricomycetes</taxon>
        <taxon>Agaricomycetidae</taxon>
        <taxon>Agaricales</taxon>
        <taxon>Marasmiineae</taxon>
        <taxon>Mycenaceae</taxon>
        <taxon>Favolaschia</taxon>
    </lineage>
</organism>
<dbReference type="Proteomes" id="UP001362999">
    <property type="component" value="Unassembled WGS sequence"/>
</dbReference>
<evidence type="ECO:0000313" key="3">
    <source>
        <dbReference type="Proteomes" id="UP001362999"/>
    </source>
</evidence>
<reference evidence="2 3" key="1">
    <citation type="journal article" date="2024" name="J Genomics">
        <title>Draft genome sequencing and assembly of Favolaschia claudopus CIRM-BRFM 2984 isolated from oak limbs.</title>
        <authorList>
            <person name="Navarro D."/>
            <person name="Drula E."/>
            <person name="Chaduli D."/>
            <person name="Cazenave R."/>
            <person name="Ahrendt S."/>
            <person name="Wang J."/>
            <person name="Lipzen A."/>
            <person name="Daum C."/>
            <person name="Barry K."/>
            <person name="Grigoriev I.V."/>
            <person name="Favel A."/>
            <person name="Rosso M.N."/>
            <person name="Martin F."/>
        </authorList>
    </citation>
    <scope>NUCLEOTIDE SEQUENCE [LARGE SCALE GENOMIC DNA]</scope>
    <source>
        <strain evidence="2 3">CIRM-BRFM 2984</strain>
    </source>
</reference>
<evidence type="ECO:0000313" key="2">
    <source>
        <dbReference type="EMBL" id="KAK6992345.1"/>
    </source>
</evidence>
<comment type="caution">
    <text evidence="2">The sequence shown here is derived from an EMBL/GenBank/DDBJ whole genome shotgun (WGS) entry which is preliminary data.</text>
</comment>